<dbReference type="AlphaFoldDB" id="K0K396"/>
<name>K0K396_SACES</name>
<evidence type="ECO:0000256" key="1">
    <source>
        <dbReference type="SAM" id="MobiDB-lite"/>
    </source>
</evidence>
<dbReference type="HOGENOM" id="CLU_844376_0_0_11"/>
<protein>
    <recommendedName>
        <fullName evidence="5">ScyD/ScyE family protein</fullName>
    </recommendedName>
</protein>
<dbReference type="EMBL" id="HE804045">
    <property type="protein sequence ID" value="CCH31018.1"/>
    <property type="molecule type" value="Genomic_DNA"/>
</dbReference>
<feature type="compositionally biased region" description="Low complexity" evidence="1">
    <location>
        <begin position="121"/>
        <end position="136"/>
    </location>
</feature>
<proteinExistence type="predicted"/>
<dbReference type="KEGG" id="sesp:BN6_37270"/>
<feature type="compositionally biased region" description="Basic residues" evidence="1">
    <location>
        <begin position="54"/>
        <end position="71"/>
    </location>
</feature>
<dbReference type="SUPFAM" id="SSF63829">
    <property type="entry name" value="Calcium-dependent phosphotriesterase"/>
    <property type="match status" value="1"/>
</dbReference>
<accession>K0K396</accession>
<evidence type="ECO:0000256" key="2">
    <source>
        <dbReference type="SAM" id="SignalP"/>
    </source>
</evidence>
<dbReference type="Gene3D" id="2.120.10.30">
    <property type="entry name" value="TolB, C-terminal domain"/>
    <property type="match status" value="1"/>
</dbReference>
<keyword evidence="4" id="KW-1185">Reference proteome</keyword>
<organism evidence="3 4">
    <name type="scientific">Saccharothrix espanaensis (strain ATCC 51144 / DSM 44229 / JCM 9112 / NBRC 15066 / NRRL 15764)</name>
    <dbReference type="NCBI Taxonomy" id="1179773"/>
    <lineage>
        <taxon>Bacteria</taxon>
        <taxon>Bacillati</taxon>
        <taxon>Actinomycetota</taxon>
        <taxon>Actinomycetes</taxon>
        <taxon>Pseudonocardiales</taxon>
        <taxon>Pseudonocardiaceae</taxon>
        <taxon>Saccharothrix</taxon>
    </lineage>
</organism>
<feature type="region of interest" description="Disordered" evidence="1">
    <location>
        <begin position="22"/>
        <end position="157"/>
    </location>
</feature>
<dbReference type="NCBIfam" id="NF033206">
    <property type="entry name" value="ScyE_fam"/>
    <property type="match status" value="1"/>
</dbReference>
<dbReference type="eggNOG" id="COG2133">
    <property type="taxonomic scope" value="Bacteria"/>
</dbReference>
<feature type="signal peptide" evidence="2">
    <location>
        <begin position="1"/>
        <end position="20"/>
    </location>
</feature>
<evidence type="ECO:0008006" key="5">
    <source>
        <dbReference type="Google" id="ProtNLM"/>
    </source>
</evidence>
<feature type="compositionally biased region" description="Basic and acidic residues" evidence="1">
    <location>
        <begin position="76"/>
        <end position="97"/>
    </location>
</feature>
<gene>
    <name evidence="3" type="ordered locus">BN6_37270</name>
</gene>
<keyword evidence="2" id="KW-0732">Signal</keyword>
<evidence type="ECO:0000313" key="4">
    <source>
        <dbReference type="Proteomes" id="UP000006281"/>
    </source>
</evidence>
<reference evidence="3 4" key="1">
    <citation type="journal article" date="2012" name="BMC Genomics">
        <title>Complete genome sequence of Saccharothrix espanaensis DSM 44229T and comparison to the other completely sequenced Pseudonocardiaceae.</title>
        <authorList>
            <person name="Strobel T."/>
            <person name="Al-Dilaimi A."/>
            <person name="Blom J."/>
            <person name="Gessner A."/>
            <person name="Kalinowski J."/>
            <person name="Luzhetska M."/>
            <person name="Puhler A."/>
            <person name="Szczepanowski R."/>
            <person name="Bechthold A."/>
            <person name="Ruckert C."/>
        </authorList>
    </citation>
    <scope>NUCLEOTIDE SEQUENCE [LARGE SCALE GENOMIC DNA]</scope>
    <source>
        <strain evidence="4">ATCC 51144 / DSM 44229 / JCM 9112 / NBRC 15066 / NRRL 15764</strain>
    </source>
</reference>
<feature type="chain" id="PRO_5039460546" description="ScyD/ScyE family protein" evidence="2">
    <location>
        <begin position="21"/>
        <end position="329"/>
    </location>
</feature>
<dbReference type="Proteomes" id="UP000006281">
    <property type="component" value="Chromosome"/>
</dbReference>
<evidence type="ECO:0000313" key="3">
    <source>
        <dbReference type="EMBL" id="CCH31018.1"/>
    </source>
</evidence>
<dbReference type="InterPro" id="IPR011042">
    <property type="entry name" value="6-blade_b-propeller_TolB-like"/>
</dbReference>
<dbReference type="PATRIC" id="fig|1179773.3.peg.3725"/>
<feature type="compositionally biased region" description="Low complexity" evidence="1">
    <location>
        <begin position="37"/>
        <end position="46"/>
    </location>
</feature>
<dbReference type="InterPro" id="IPR048031">
    <property type="entry name" value="ScyD/ScyE-like"/>
</dbReference>
<sequence>MFRRVTALAAAAALVVTVPAGPAATGARGAGGGRGAGHPARPDLGPLPGPGAGHRGRSGRARAVRAGRRRLPGVLRPDRRDHRLLAAHRPVDPDRRPAPVGDQRVLRAGPARRGRGPRPGPGRVRARWPTVHPGRSGPRRPRPGADRRDHGLGPVPGGVLVAEAGGNDVLHVGDDGEVRMVAPLPDQVVDGATVESVPSAITRGPDGAFYVSEYSGEPTRIGAARVWRLVPGRAPIVVATGFTGIIDLAFDHRGRMLVLEIAEKGFDSPDRTGRLIRVGRDGTRTTLAREGLEHPGGVAVTPAGDICVTNRTSGMGDNSGRLLEITTRD</sequence>